<dbReference type="Pfam" id="PF03401">
    <property type="entry name" value="TctC"/>
    <property type="match status" value="1"/>
</dbReference>
<dbReference type="Proteomes" id="UP001169242">
    <property type="component" value="Unassembled WGS sequence"/>
</dbReference>
<dbReference type="RefSeq" id="WP_271012117.1">
    <property type="nucleotide sequence ID" value="NZ_JAQIFT010000040.1"/>
</dbReference>
<name>A0AA42DMW3_9FIRM</name>
<keyword evidence="4" id="KW-1185">Reference proteome</keyword>
<evidence type="ECO:0000313" key="3">
    <source>
        <dbReference type="EMBL" id="MDA3731787.1"/>
    </source>
</evidence>
<dbReference type="EMBL" id="JAQIFT010000040">
    <property type="protein sequence ID" value="MDA3731787.1"/>
    <property type="molecule type" value="Genomic_DNA"/>
</dbReference>
<feature type="signal peptide" evidence="2">
    <location>
        <begin position="1"/>
        <end position="23"/>
    </location>
</feature>
<accession>A0AA42DMW3</accession>
<dbReference type="InterPro" id="IPR042100">
    <property type="entry name" value="Bug_dom1"/>
</dbReference>
<dbReference type="CDD" id="cd07012">
    <property type="entry name" value="PBP2_Bug_TTT"/>
    <property type="match status" value="1"/>
</dbReference>
<dbReference type="AlphaFoldDB" id="A0AA42DMW3"/>
<dbReference type="PROSITE" id="PS51257">
    <property type="entry name" value="PROKAR_LIPOPROTEIN"/>
    <property type="match status" value="1"/>
</dbReference>
<dbReference type="InterPro" id="IPR005064">
    <property type="entry name" value="BUG"/>
</dbReference>
<dbReference type="PANTHER" id="PTHR42928:SF3">
    <property type="entry name" value="UPF0065 PROTEIN YFLP"/>
    <property type="match status" value="1"/>
</dbReference>
<evidence type="ECO:0000256" key="2">
    <source>
        <dbReference type="SAM" id="SignalP"/>
    </source>
</evidence>
<comment type="similarity">
    <text evidence="1">Belongs to the UPF0065 (bug) family.</text>
</comment>
<dbReference type="PANTHER" id="PTHR42928">
    <property type="entry name" value="TRICARBOXYLATE-BINDING PROTEIN"/>
    <property type="match status" value="1"/>
</dbReference>
<organism evidence="3 4">
    <name type="scientific">Holtiella tumoricola</name>
    <dbReference type="NCBI Taxonomy" id="3018743"/>
    <lineage>
        <taxon>Bacteria</taxon>
        <taxon>Bacillati</taxon>
        <taxon>Bacillota</taxon>
        <taxon>Clostridia</taxon>
        <taxon>Lachnospirales</taxon>
        <taxon>Cellulosilyticaceae</taxon>
        <taxon>Holtiella</taxon>
    </lineage>
</organism>
<reference evidence="3" key="1">
    <citation type="journal article" date="2023" name="Int. J. Syst. Evol. Microbiol.">
        <title>&lt;i&gt;Holtiella tumoricola&lt;/i&gt; gen. nov. sp. nov., isolated from a human clinical sample.</title>
        <authorList>
            <person name="Allen-Vercoe E."/>
            <person name="Daigneault M.C."/>
            <person name="Vancuren S.J."/>
            <person name="Cochrane K."/>
            <person name="O'Neal L.L."/>
            <person name="Sankaranarayanan K."/>
            <person name="Lawson P.A."/>
        </authorList>
    </citation>
    <scope>NUCLEOTIDE SEQUENCE</scope>
    <source>
        <strain evidence="3">CC70A</strain>
    </source>
</reference>
<evidence type="ECO:0000313" key="4">
    <source>
        <dbReference type="Proteomes" id="UP001169242"/>
    </source>
</evidence>
<dbReference type="SUPFAM" id="SSF53850">
    <property type="entry name" value="Periplasmic binding protein-like II"/>
    <property type="match status" value="1"/>
</dbReference>
<evidence type="ECO:0000256" key="1">
    <source>
        <dbReference type="ARBA" id="ARBA00006987"/>
    </source>
</evidence>
<dbReference type="PIRSF" id="PIRSF017082">
    <property type="entry name" value="YflP"/>
    <property type="match status" value="1"/>
</dbReference>
<proteinExistence type="inferred from homology"/>
<sequence>MRKGFMMVVAGILAMGSLTGCGAKEASSDGTFKPTKNVEWVVTSSPGGGSDIYTRVITDIMTKEKLVDQPFIVNNQTDGGGEVGRSRVSKTKGDAHTLLTFNSGDLTPMVTNTQLRIEDFTPIAVMAVDKQLMFVGENPKYPTMEAALEAAKKGENVVVGGSKGDDIATFEKFLECVGMTQDQISYVMYDSTAEAITGLLGGHVDLCISKPAASVQYVESGDMTPVLALSTERFNAPFDEAPTLSELGYEDAEVPVWRGVVGPKDMPQEAVDFWSNALKQVAESESWQVDYLDKYLLIPNFLTAEEAATFMKQYQDDYLATLNK</sequence>
<dbReference type="Gene3D" id="3.40.190.10">
    <property type="entry name" value="Periplasmic binding protein-like II"/>
    <property type="match status" value="1"/>
</dbReference>
<feature type="chain" id="PRO_5041454624" evidence="2">
    <location>
        <begin position="24"/>
        <end position="324"/>
    </location>
</feature>
<protein>
    <submittedName>
        <fullName evidence="3">Tripartite tricarboxylate transporter substrate binding protein</fullName>
    </submittedName>
</protein>
<keyword evidence="2" id="KW-0732">Signal</keyword>
<gene>
    <name evidence="3" type="ORF">PBV87_09890</name>
</gene>
<comment type="caution">
    <text evidence="3">The sequence shown here is derived from an EMBL/GenBank/DDBJ whole genome shotgun (WGS) entry which is preliminary data.</text>
</comment>
<dbReference type="Gene3D" id="3.40.190.150">
    <property type="entry name" value="Bordetella uptake gene, domain 1"/>
    <property type="match status" value="1"/>
</dbReference>